<protein>
    <recommendedName>
        <fullName evidence="5">CUB domain-containing protein</fullName>
    </recommendedName>
</protein>
<feature type="region of interest" description="Disordered" evidence="3">
    <location>
        <begin position="356"/>
        <end position="454"/>
    </location>
</feature>
<accession>A0AAV4AF32</accession>
<evidence type="ECO:0000256" key="2">
    <source>
        <dbReference type="PROSITE-ProRule" id="PRU00059"/>
    </source>
</evidence>
<comment type="caution">
    <text evidence="6">The sequence shown here is derived from an EMBL/GenBank/DDBJ whole genome shotgun (WGS) entry which is preliminary data.</text>
</comment>
<name>A0AAV4AF32_9GAST</name>
<feature type="transmembrane region" description="Helical" evidence="4">
    <location>
        <begin position="239"/>
        <end position="259"/>
    </location>
</feature>
<evidence type="ECO:0000313" key="6">
    <source>
        <dbReference type="EMBL" id="GFO05842.1"/>
    </source>
</evidence>
<dbReference type="SUPFAM" id="SSF49854">
    <property type="entry name" value="Spermadhesin, CUB domain"/>
    <property type="match status" value="1"/>
</dbReference>
<evidence type="ECO:0000259" key="5">
    <source>
        <dbReference type="PROSITE" id="PS01180"/>
    </source>
</evidence>
<dbReference type="Pfam" id="PF00431">
    <property type="entry name" value="CUB"/>
    <property type="match status" value="1"/>
</dbReference>
<feature type="region of interest" description="Disordered" evidence="3">
    <location>
        <begin position="273"/>
        <end position="306"/>
    </location>
</feature>
<dbReference type="EMBL" id="BLXT01003753">
    <property type="protein sequence ID" value="GFO05842.1"/>
    <property type="molecule type" value="Genomic_DNA"/>
</dbReference>
<keyword evidence="4" id="KW-0812">Transmembrane</keyword>
<dbReference type="Proteomes" id="UP000735302">
    <property type="component" value="Unassembled WGS sequence"/>
</dbReference>
<proteinExistence type="predicted"/>
<feature type="domain" description="CUB" evidence="5">
    <location>
        <begin position="108"/>
        <end position="230"/>
    </location>
</feature>
<gene>
    <name evidence="6" type="ORF">PoB_003234700</name>
</gene>
<evidence type="ECO:0000256" key="1">
    <source>
        <dbReference type="ARBA" id="ARBA00023157"/>
    </source>
</evidence>
<dbReference type="CDD" id="cd00041">
    <property type="entry name" value="CUB"/>
    <property type="match status" value="1"/>
</dbReference>
<dbReference type="AlphaFoldDB" id="A0AAV4AF32"/>
<organism evidence="6 7">
    <name type="scientific">Plakobranchus ocellatus</name>
    <dbReference type="NCBI Taxonomy" id="259542"/>
    <lineage>
        <taxon>Eukaryota</taxon>
        <taxon>Metazoa</taxon>
        <taxon>Spiralia</taxon>
        <taxon>Lophotrochozoa</taxon>
        <taxon>Mollusca</taxon>
        <taxon>Gastropoda</taxon>
        <taxon>Heterobranchia</taxon>
        <taxon>Euthyneura</taxon>
        <taxon>Panpulmonata</taxon>
        <taxon>Sacoglossa</taxon>
        <taxon>Placobranchoidea</taxon>
        <taxon>Plakobranchidae</taxon>
        <taxon>Plakobranchus</taxon>
    </lineage>
</organism>
<evidence type="ECO:0000256" key="3">
    <source>
        <dbReference type="SAM" id="MobiDB-lite"/>
    </source>
</evidence>
<dbReference type="SMART" id="SM00042">
    <property type="entry name" value="CUB"/>
    <property type="match status" value="1"/>
</dbReference>
<keyword evidence="4" id="KW-0472">Membrane</keyword>
<dbReference type="InterPro" id="IPR000859">
    <property type="entry name" value="CUB_dom"/>
</dbReference>
<keyword evidence="4" id="KW-1133">Transmembrane helix</keyword>
<dbReference type="InterPro" id="IPR035914">
    <property type="entry name" value="Sperma_CUB_dom_sf"/>
</dbReference>
<sequence length="454" mass="49535">MVSTFIVTIGGGATWWIVTEGTRLFRCRAQPSAPWPDGGPESVQSTCGLWHFSLHNLGRMDRLTMMVVTTGQWPRWKVWGDCSHLRTFTALITVFIFFLKFDTVEGKCAVAVTELWAYSNPSSESFSDSYSSFLTSDKGALCQWLIISSHKEEVVELYFTDYNLKNTSSNKLGDCLYVYDGPSVEDTKLLGLCSGKPQRTYVSSGRELLVVYQRGKVEGKRSFSMVFVSKEVLSREKMIRIAGIVGGCIAVAVLAFILLRVTRCCRCLLEPKDGEESSRDIGGSALVTSARERDRLTQGEDGGDAAAVSVAGMRREARRVHGSAASVNRLGVATDNNSGVGATSSRVAVEVDAGEVNVSTPANSPLAPLATNDEEDVADLDPSRGHRAERGASSSSVSTGSSHGSRDEEVDELPPSYESLFLDENGGYPIEKPPDYSPPKHRSKHPPRRVHTFN</sequence>
<feature type="compositionally biased region" description="Low complexity" evidence="3">
    <location>
        <begin position="391"/>
        <end position="403"/>
    </location>
</feature>
<keyword evidence="1" id="KW-1015">Disulfide bond</keyword>
<evidence type="ECO:0000313" key="7">
    <source>
        <dbReference type="Proteomes" id="UP000735302"/>
    </source>
</evidence>
<reference evidence="6 7" key="1">
    <citation type="journal article" date="2021" name="Elife">
        <title>Chloroplast acquisition without the gene transfer in kleptoplastic sea slugs, Plakobranchus ocellatus.</title>
        <authorList>
            <person name="Maeda T."/>
            <person name="Takahashi S."/>
            <person name="Yoshida T."/>
            <person name="Shimamura S."/>
            <person name="Takaki Y."/>
            <person name="Nagai Y."/>
            <person name="Toyoda A."/>
            <person name="Suzuki Y."/>
            <person name="Arimoto A."/>
            <person name="Ishii H."/>
            <person name="Satoh N."/>
            <person name="Nishiyama T."/>
            <person name="Hasebe M."/>
            <person name="Maruyama T."/>
            <person name="Minagawa J."/>
            <person name="Obokata J."/>
            <person name="Shigenobu S."/>
        </authorList>
    </citation>
    <scope>NUCLEOTIDE SEQUENCE [LARGE SCALE GENOMIC DNA]</scope>
</reference>
<dbReference type="PROSITE" id="PS01180">
    <property type="entry name" value="CUB"/>
    <property type="match status" value="1"/>
</dbReference>
<feature type="compositionally biased region" description="Basic residues" evidence="3">
    <location>
        <begin position="439"/>
        <end position="454"/>
    </location>
</feature>
<feature type="compositionally biased region" description="Basic and acidic residues" evidence="3">
    <location>
        <begin position="381"/>
        <end position="390"/>
    </location>
</feature>
<comment type="caution">
    <text evidence="2">Lacks conserved residue(s) required for the propagation of feature annotation.</text>
</comment>
<dbReference type="Gene3D" id="2.60.120.290">
    <property type="entry name" value="Spermadhesin, CUB domain"/>
    <property type="match status" value="1"/>
</dbReference>
<evidence type="ECO:0000256" key="4">
    <source>
        <dbReference type="SAM" id="Phobius"/>
    </source>
</evidence>
<keyword evidence="7" id="KW-1185">Reference proteome</keyword>